<dbReference type="Pfam" id="PF00271">
    <property type="entry name" value="Helicase_C"/>
    <property type="match status" value="1"/>
</dbReference>
<keyword evidence="1" id="KW-0378">Hydrolase</keyword>
<dbReference type="EMBL" id="QXFT01000246">
    <property type="protein sequence ID" value="KAE9349638.1"/>
    <property type="molecule type" value="Genomic_DNA"/>
</dbReference>
<dbReference type="OrthoDB" id="5600252at2759"/>
<evidence type="ECO:0000259" key="3">
    <source>
        <dbReference type="Pfam" id="PF00271"/>
    </source>
</evidence>
<feature type="domain" description="Helicase C-terminal" evidence="3">
    <location>
        <begin position="142"/>
        <end position="201"/>
    </location>
</feature>
<dbReference type="Proteomes" id="UP000429607">
    <property type="component" value="Unassembled WGS sequence"/>
</dbReference>
<dbReference type="PANTHER" id="PTHR18934:SF221">
    <property type="entry name" value="ATP-DEPENDENT RNA HELICASE DHX34-RELATED"/>
    <property type="match status" value="1"/>
</dbReference>
<evidence type="ECO:0000313" key="4">
    <source>
        <dbReference type="EMBL" id="KAE9038503.1"/>
    </source>
</evidence>
<evidence type="ECO:0000313" key="8">
    <source>
        <dbReference type="Proteomes" id="UP000434957"/>
    </source>
</evidence>
<evidence type="ECO:0000256" key="1">
    <source>
        <dbReference type="ARBA" id="ARBA00022801"/>
    </source>
</evidence>
<keyword evidence="2" id="KW-0067">ATP-binding</keyword>
<keyword evidence="2" id="KW-0347">Helicase</keyword>
<protein>
    <recommendedName>
        <fullName evidence="3">Helicase C-terminal domain-containing protein</fullName>
    </recommendedName>
</protein>
<name>A0A6A4G3V4_9STRA</name>
<dbReference type="Gene3D" id="3.40.50.300">
    <property type="entry name" value="P-loop containing nucleotide triphosphate hydrolases"/>
    <property type="match status" value="2"/>
</dbReference>
<dbReference type="Proteomes" id="UP000434957">
    <property type="component" value="Unassembled WGS sequence"/>
</dbReference>
<evidence type="ECO:0000313" key="7">
    <source>
        <dbReference type="Proteomes" id="UP000429607"/>
    </source>
</evidence>
<dbReference type="GO" id="GO:0016787">
    <property type="term" value="F:hydrolase activity"/>
    <property type="evidence" value="ECO:0007669"/>
    <property type="project" value="UniProtKB-KW"/>
</dbReference>
<dbReference type="CDD" id="cd18791">
    <property type="entry name" value="SF2_C_RHA"/>
    <property type="match status" value="1"/>
</dbReference>
<dbReference type="EMBL" id="QXFV01000250">
    <property type="protein sequence ID" value="KAE9043921.1"/>
    <property type="molecule type" value="Genomic_DNA"/>
</dbReference>
<accession>A0A6A4G3V4</accession>
<dbReference type="Proteomes" id="UP000435112">
    <property type="component" value="Unassembled WGS sequence"/>
</dbReference>
<evidence type="ECO:0000313" key="6">
    <source>
        <dbReference type="EMBL" id="KAE9349638.1"/>
    </source>
</evidence>
<dbReference type="GO" id="GO:0003723">
    <property type="term" value="F:RNA binding"/>
    <property type="evidence" value="ECO:0007669"/>
    <property type="project" value="TreeGrafter"/>
</dbReference>
<reference evidence="6 8" key="1">
    <citation type="submission" date="2018-08" db="EMBL/GenBank/DDBJ databases">
        <title>Genomic investigation of the strawberry pathogen Phytophthora fragariae indicates pathogenicity is determined by transcriptional variation in three key races.</title>
        <authorList>
            <person name="Adams T.M."/>
            <person name="Armitage A.D."/>
            <person name="Sobczyk M.K."/>
            <person name="Bates H.J."/>
            <person name="Dunwell J.M."/>
            <person name="Nellist C.F."/>
            <person name="Harrison R.J."/>
        </authorList>
    </citation>
    <scope>NUCLEOTIDE SEQUENCE [LARGE SCALE GENOMIC DNA]</scope>
    <source>
        <strain evidence="5 7">SCRP249</strain>
        <strain evidence="4 9">SCRP324</strain>
        <strain evidence="6 8">SCRP333</strain>
    </source>
</reference>
<dbReference type="PANTHER" id="PTHR18934">
    <property type="entry name" value="ATP-DEPENDENT RNA HELICASE"/>
    <property type="match status" value="1"/>
</dbReference>
<evidence type="ECO:0000313" key="9">
    <source>
        <dbReference type="Proteomes" id="UP000435112"/>
    </source>
</evidence>
<proteinExistence type="predicted"/>
<gene>
    <name evidence="5" type="ORF">PR001_g5569</name>
    <name evidence="4" type="ORF">PR002_g5995</name>
    <name evidence="6" type="ORF">PR003_g5792</name>
</gene>
<sequence length="235" mass="26219">MLAVSLFYEAHERSIICDLIVGSLKENHAKWNHVKVAITSATIDLDLFSGFFNNAPVVEIPGRMFPVKVEYVVSNGQSSGVIEASKVADVVSKCAVMIQQTCPDWRDGDILCFLPGQDDVLRAKDLFDAKIARLMKISSASEKLMLERVQSHALFGKQDPDEQALVFKKQPKKRRVIFSTDVAETSVTIDGVVFVIDSGLRKAVVYDPLRNMSSVRSLVRYVAKSELNYIFLLSF</sequence>
<dbReference type="AlphaFoldDB" id="A0A6A4G3V4"/>
<keyword evidence="2" id="KW-0547">Nucleotide-binding</keyword>
<dbReference type="SUPFAM" id="SSF52540">
    <property type="entry name" value="P-loop containing nucleoside triphosphate hydrolases"/>
    <property type="match status" value="1"/>
</dbReference>
<evidence type="ECO:0000313" key="5">
    <source>
        <dbReference type="EMBL" id="KAE9043921.1"/>
    </source>
</evidence>
<dbReference type="InterPro" id="IPR001650">
    <property type="entry name" value="Helicase_C-like"/>
</dbReference>
<dbReference type="InterPro" id="IPR027417">
    <property type="entry name" value="P-loop_NTPase"/>
</dbReference>
<comment type="caution">
    <text evidence="6">The sequence shown here is derived from an EMBL/GenBank/DDBJ whole genome shotgun (WGS) entry which is preliminary data.</text>
</comment>
<keyword evidence="8" id="KW-1185">Reference proteome</keyword>
<organism evidence="6 8">
    <name type="scientific">Phytophthora rubi</name>
    <dbReference type="NCBI Taxonomy" id="129364"/>
    <lineage>
        <taxon>Eukaryota</taxon>
        <taxon>Sar</taxon>
        <taxon>Stramenopiles</taxon>
        <taxon>Oomycota</taxon>
        <taxon>Peronosporomycetes</taxon>
        <taxon>Peronosporales</taxon>
        <taxon>Peronosporaceae</taxon>
        <taxon>Phytophthora</taxon>
    </lineage>
</organism>
<dbReference type="EMBL" id="QXFU01000263">
    <property type="protein sequence ID" value="KAE9038503.1"/>
    <property type="molecule type" value="Genomic_DNA"/>
</dbReference>
<dbReference type="GO" id="GO:0004386">
    <property type="term" value="F:helicase activity"/>
    <property type="evidence" value="ECO:0007669"/>
    <property type="project" value="UniProtKB-KW"/>
</dbReference>
<evidence type="ECO:0000256" key="2">
    <source>
        <dbReference type="ARBA" id="ARBA00022806"/>
    </source>
</evidence>